<sequence>MALTKTPQQVYEGSPVDPNHRVVPADARRLSEEIREEYLAIGANVEALEALDIEDRLDAMEGTVTAGQISKAPVELVAPANVTLSGEQTIDGVLTSASRVAVTNQSSAQQNGIYVTASGAWTRATDMDTSAKVNLTTVLVEGGETHGAESWKFWVADPDTFTLGSDAIAAVKVDDPKSLKDYLDAEISGKVRQTVRRTSELGHAAAVASIAVAENSPTSFFAASEGYSDWSLGFDVGNDLAVGDAIDVVRALIDVTATTQVIRVKVWKRALSDTGTQGAGPGQAGDVLLQTRDLAVSDTKLVPGIARTVEFPLEYFEAEEDVCYLVEIDARTAGDERDALGMGWLTETGSQRRSGYFRSSGNPATWANLSTGSALGITLARSVPATASATASDIDALRDARTGLDGALEVGLFRQAATLGQGEFGFTSGIYAWAQAIVGGVDTPGGMPATGFRIPFKAAAGATRVRFRIWSRPVGAWWLSQAPGNTFDRLDADVTSTLAELGLVAGDTAMAEVVFRFPRLVFEDGWLHIWELEAQDDAGNRILSAIPHRTDGGFTTHQLRKWWRSGAAVAWSAGVTSTTYRYPFDLVIDGYETAQAPSISDKIAAASAEIIGNAIIVEGIAGRSGDQKRFSGRLSLVAPASGTVTDEELTLTPRGGAAILWSYLRNRTEHAQMSNVVVKRASDGVVLVKNTDYALIEELGCLSLQSTSGDNLDVLVSYDWTSQRYDLVSYVPATGEIAVTKGVDTDRDAQERIPTAPAGHVPLFNVRLGASTGNEAIPVWDVSPAGVRRAIAADASEEDARNRRLLRPVLRKLRAGDPVTLLSYGDSNFAQIGGGYSLAAVRSEANTIYHDRTLDSGGLLHDKPIGADILAGITLYDTGDGAGLVHTRFGIVWELIRALEDGYSSTISYENRSIPGTRSEALTYHGLDSVRLSAATGAGADFAIIGFGQNELGQSYTRANVIDICEAFLAEGTLPLVMGCFRPNLADLHALHTDANWRFTQRALREAALAADVPYVSTEVLYEDGEAMGLSGYDHCAATLDLHPGPYEVRRLGARLAAALSDSL</sequence>
<dbReference type="OrthoDB" id="7877497at2"/>
<dbReference type="Proteomes" id="UP000244915">
    <property type="component" value="Chromosome 2"/>
</dbReference>
<evidence type="ECO:0000313" key="2">
    <source>
        <dbReference type="Proteomes" id="UP000244915"/>
    </source>
</evidence>
<dbReference type="AlphaFoldDB" id="A0A2U8HJH5"/>
<name>A0A2U8HJH5_9RHOB</name>
<protein>
    <recommendedName>
        <fullName evidence="3">SGNH hydrolase-type esterase domain-containing protein</fullName>
    </recommendedName>
</protein>
<dbReference type="RefSeq" id="WP_108968686.1">
    <property type="nucleotide sequence ID" value="NZ_CP022190.1"/>
</dbReference>
<organism evidence="1 2">
    <name type="scientific">Alloyangia pacifica</name>
    <dbReference type="NCBI Taxonomy" id="311180"/>
    <lineage>
        <taxon>Bacteria</taxon>
        <taxon>Pseudomonadati</taxon>
        <taxon>Pseudomonadota</taxon>
        <taxon>Alphaproteobacteria</taxon>
        <taxon>Rhodobacterales</taxon>
        <taxon>Roseobacteraceae</taxon>
        <taxon>Alloyangia</taxon>
    </lineage>
</organism>
<gene>
    <name evidence="1" type="ORF">CEW88_15620</name>
</gene>
<reference evidence="1 2" key="1">
    <citation type="submission" date="2017-06" db="EMBL/GenBank/DDBJ databases">
        <title>Yangia sp. YSBP01 complete genome sequence.</title>
        <authorList>
            <person name="Woo J.-H."/>
            <person name="Kim H.-S."/>
        </authorList>
    </citation>
    <scope>NUCLEOTIDE SEQUENCE [LARGE SCALE GENOMIC DNA]</scope>
    <source>
        <strain evidence="1 2">YSBP01</strain>
    </source>
</reference>
<evidence type="ECO:0008006" key="3">
    <source>
        <dbReference type="Google" id="ProtNLM"/>
    </source>
</evidence>
<dbReference type="EMBL" id="CP022190">
    <property type="protein sequence ID" value="AWI85176.1"/>
    <property type="molecule type" value="Genomic_DNA"/>
</dbReference>
<dbReference type="SUPFAM" id="SSF52266">
    <property type="entry name" value="SGNH hydrolase"/>
    <property type="match status" value="1"/>
</dbReference>
<accession>A0A2U8HJH5</accession>
<proteinExistence type="predicted"/>
<evidence type="ECO:0000313" key="1">
    <source>
        <dbReference type="EMBL" id="AWI85176.1"/>
    </source>
</evidence>
<dbReference type="KEGG" id="ypac:CEW88_15620"/>